<gene>
    <name evidence="1" type="ORF">LCGC14_1616990</name>
</gene>
<protein>
    <submittedName>
        <fullName evidence="1">Uncharacterized protein</fullName>
    </submittedName>
</protein>
<sequence>MCKYIAKFLAITWFISFFSMISLGHETFTEEDYPTDIKKYELLLMGMSSRIISPRIVIKMDNNWEILLACLSEKTKDELKGMGVSFVDSQIMLLNAMRLLEVKGERLKTKMPILGSVKTRSLRKKMRNLAVRIEPELRSSVHDLKIELRKVGHEANIYTILFSYTLDELAWKPFFEKSLIKNTGITVKRPFWGGIFWACYPPHEFSCGTNKMSFQEAYFMVNWSKELLEKMLEGIYRANLKMLLRDYVEYGKIVNDDLLKELAPYKIVDYSGSLAIPIIEEKEDNKLYLKCKSMAMKVAQLFLNNVDMKSLIEEYKFYDGEKAVVVSYHEWMWEYLAYLEEKGIINKPFA</sequence>
<comment type="caution">
    <text evidence="1">The sequence shown here is derived from an EMBL/GenBank/DDBJ whole genome shotgun (WGS) entry which is preliminary data.</text>
</comment>
<proteinExistence type="predicted"/>
<reference evidence="1" key="1">
    <citation type="journal article" date="2015" name="Nature">
        <title>Complex archaea that bridge the gap between prokaryotes and eukaryotes.</title>
        <authorList>
            <person name="Spang A."/>
            <person name="Saw J.H."/>
            <person name="Jorgensen S.L."/>
            <person name="Zaremba-Niedzwiedzka K."/>
            <person name="Martijn J."/>
            <person name="Lind A.E."/>
            <person name="van Eijk R."/>
            <person name="Schleper C."/>
            <person name="Guy L."/>
            <person name="Ettema T.J."/>
        </authorList>
    </citation>
    <scope>NUCLEOTIDE SEQUENCE</scope>
</reference>
<feature type="non-terminal residue" evidence="1">
    <location>
        <position position="350"/>
    </location>
</feature>
<accession>A0A0F9ITF6</accession>
<dbReference type="AlphaFoldDB" id="A0A0F9ITF6"/>
<dbReference type="EMBL" id="LAZR01013162">
    <property type="protein sequence ID" value="KKM23259.1"/>
    <property type="molecule type" value="Genomic_DNA"/>
</dbReference>
<name>A0A0F9ITF6_9ZZZZ</name>
<organism evidence="1">
    <name type="scientific">marine sediment metagenome</name>
    <dbReference type="NCBI Taxonomy" id="412755"/>
    <lineage>
        <taxon>unclassified sequences</taxon>
        <taxon>metagenomes</taxon>
        <taxon>ecological metagenomes</taxon>
    </lineage>
</organism>
<evidence type="ECO:0000313" key="1">
    <source>
        <dbReference type="EMBL" id="KKM23259.1"/>
    </source>
</evidence>